<dbReference type="PANTHER" id="PTHR43434">
    <property type="entry name" value="PHOSPHOGLYCOLATE PHOSPHATASE"/>
    <property type="match status" value="1"/>
</dbReference>
<reference evidence="1" key="1">
    <citation type="submission" date="2020-08" db="EMBL/GenBank/DDBJ databases">
        <title>Genome public.</title>
        <authorList>
            <person name="Liu C."/>
            <person name="Sun Q."/>
        </authorList>
    </citation>
    <scope>NUCLEOTIDE SEQUENCE</scope>
    <source>
        <strain evidence="1">NSJ-32</strain>
    </source>
</reference>
<keyword evidence="2" id="KW-1185">Reference proteome</keyword>
<dbReference type="RefSeq" id="WP_249290129.1">
    <property type="nucleotide sequence ID" value="NZ_JACRSQ010000038.1"/>
</dbReference>
<dbReference type="Gene3D" id="3.40.50.1000">
    <property type="entry name" value="HAD superfamily/HAD-like"/>
    <property type="match status" value="1"/>
</dbReference>
<protein>
    <submittedName>
        <fullName evidence="1">HAD hydrolase-like protein</fullName>
    </submittedName>
</protein>
<dbReference type="Proteomes" id="UP000657006">
    <property type="component" value="Unassembled WGS sequence"/>
</dbReference>
<dbReference type="GO" id="GO:0005829">
    <property type="term" value="C:cytosol"/>
    <property type="evidence" value="ECO:0007669"/>
    <property type="project" value="TreeGrafter"/>
</dbReference>
<accession>A0A926I3B3</accession>
<dbReference type="AlphaFoldDB" id="A0A926I3B3"/>
<dbReference type="Pfam" id="PF13419">
    <property type="entry name" value="HAD_2"/>
    <property type="match status" value="1"/>
</dbReference>
<evidence type="ECO:0000313" key="1">
    <source>
        <dbReference type="EMBL" id="MBC8544956.1"/>
    </source>
</evidence>
<dbReference type="EMBL" id="JACRSQ010000038">
    <property type="protein sequence ID" value="MBC8544956.1"/>
    <property type="molecule type" value="Genomic_DNA"/>
</dbReference>
<dbReference type="Gene3D" id="1.10.150.240">
    <property type="entry name" value="Putative phosphatase, domain 2"/>
    <property type="match status" value="1"/>
</dbReference>
<keyword evidence="1" id="KW-0378">Hydrolase</keyword>
<dbReference type="PANTHER" id="PTHR43434:SF20">
    <property type="entry name" value="5'-NUCLEOTIDASE"/>
    <property type="match status" value="1"/>
</dbReference>
<dbReference type="InterPro" id="IPR023214">
    <property type="entry name" value="HAD_sf"/>
</dbReference>
<dbReference type="SUPFAM" id="SSF56784">
    <property type="entry name" value="HAD-like"/>
    <property type="match status" value="1"/>
</dbReference>
<dbReference type="InterPro" id="IPR041492">
    <property type="entry name" value="HAD_2"/>
</dbReference>
<dbReference type="GO" id="GO:0016787">
    <property type="term" value="F:hydrolase activity"/>
    <property type="evidence" value="ECO:0007669"/>
    <property type="project" value="UniProtKB-KW"/>
</dbReference>
<proteinExistence type="predicted"/>
<dbReference type="GO" id="GO:0004713">
    <property type="term" value="F:protein tyrosine kinase activity"/>
    <property type="evidence" value="ECO:0007669"/>
    <property type="project" value="TreeGrafter"/>
</dbReference>
<gene>
    <name evidence="1" type="ORF">H8730_15545</name>
</gene>
<sequence>MYKCIVFDMDGTLVDSYEGIFNAYQWASERMGVEFGGATVVRQAIGSPLPYAFQQFWNMNSAQVPRAVAFYRDYYARKGMYQAEVYEGMEDALKRLKEAGYFLGIATLKNESFAKDMLQGQGLLPYFDVVCGMDAGDCATKSDLIQRCMRHANVSSGETVLVGDSAYDAVGAAEAGVDFLAVTYGFGFQNREAAREAGAAMTAETAEEIGRLLCRG</sequence>
<name>A0A926I3B3_9FIRM</name>
<dbReference type="InterPro" id="IPR050155">
    <property type="entry name" value="HAD-like_hydrolase_sf"/>
</dbReference>
<dbReference type="InterPro" id="IPR023198">
    <property type="entry name" value="PGP-like_dom2"/>
</dbReference>
<evidence type="ECO:0000313" key="2">
    <source>
        <dbReference type="Proteomes" id="UP000657006"/>
    </source>
</evidence>
<dbReference type="InterPro" id="IPR036412">
    <property type="entry name" value="HAD-like_sf"/>
</dbReference>
<organism evidence="1 2">
    <name type="scientific">Bianquea renquensis</name>
    <dbReference type="NCBI Taxonomy" id="2763661"/>
    <lineage>
        <taxon>Bacteria</taxon>
        <taxon>Bacillati</taxon>
        <taxon>Bacillota</taxon>
        <taxon>Clostridia</taxon>
        <taxon>Eubacteriales</taxon>
        <taxon>Bianqueaceae</taxon>
        <taxon>Bianquea</taxon>
    </lineage>
</organism>
<comment type="caution">
    <text evidence="1">The sequence shown here is derived from an EMBL/GenBank/DDBJ whole genome shotgun (WGS) entry which is preliminary data.</text>
</comment>